<dbReference type="RefSeq" id="XP_064700384.1">
    <property type="nucleotide sequence ID" value="XM_064854041.1"/>
</dbReference>
<evidence type="ECO:0000313" key="9">
    <source>
        <dbReference type="Proteomes" id="UP001358417"/>
    </source>
</evidence>
<dbReference type="SUPFAM" id="SSF75304">
    <property type="entry name" value="Amidase signature (AS) enzymes"/>
    <property type="match status" value="1"/>
</dbReference>
<accession>A0AAV9MUW2</accession>
<feature type="binding site" evidence="6">
    <location>
        <position position="197"/>
    </location>
    <ligand>
        <name>substrate</name>
    </ligand>
</feature>
<dbReference type="PANTHER" id="PTHR46072:SF4">
    <property type="entry name" value="AMIDASE C550.07-RELATED"/>
    <property type="match status" value="1"/>
</dbReference>
<dbReference type="Proteomes" id="UP001358417">
    <property type="component" value="Unassembled WGS sequence"/>
</dbReference>
<dbReference type="PANTHER" id="PTHR46072">
    <property type="entry name" value="AMIDASE-RELATED-RELATED"/>
    <property type="match status" value="1"/>
</dbReference>
<evidence type="ECO:0000256" key="2">
    <source>
        <dbReference type="ARBA" id="ARBA00009199"/>
    </source>
</evidence>
<dbReference type="GeneID" id="89978662"/>
<feature type="active site" description="Charge relay system" evidence="5">
    <location>
        <position position="222"/>
    </location>
</feature>
<evidence type="ECO:0000256" key="6">
    <source>
        <dbReference type="PIRSR" id="PIRSR001221-2"/>
    </source>
</evidence>
<comment type="catalytic activity">
    <reaction evidence="1">
        <text>a monocarboxylic acid amide + H2O = a monocarboxylate + NH4(+)</text>
        <dbReference type="Rhea" id="RHEA:12020"/>
        <dbReference type="ChEBI" id="CHEBI:15377"/>
        <dbReference type="ChEBI" id="CHEBI:28938"/>
        <dbReference type="ChEBI" id="CHEBI:35757"/>
        <dbReference type="ChEBI" id="CHEBI:83628"/>
        <dbReference type="EC" id="3.5.1.4"/>
    </reaction>
</comment>
<evidence type="ECO:0000256" key="4">
    <source>
        <dbReference type="ARBA" id="ARBA00022801"/>
    </source>
</evidence>
<dbReference type="Gene3D" id="3.90.1300.10">
    <property type="entry name" value="Amidase signature (AS) domain"/>
    <property type="match status" value="1"/>
</dbReference>
<keyword evidence="9" id="KW-1185">Reference proteome</keyword>
<evidence type="ECO:0000256" key="1">
    <source>
        <dbReference type="ARBA" id="ARBA00001311"/>
    </source>
</evidence>
<dbReference type="AlphaFoldDB" id="A0AAV9MUW2"/>
<comment type="caution">
    <text evidence="8">The sequence shown here is derived from an EMBL/GenBank/DDBJ whole genome shotgun (WGS) entry which is preliminary data.</text>
</comment>
<dbReference type="Pfam" id="PF01425">
    <property type="entry name" value="Amidase"/>
    <property type="match status" value="1"/>
</dbReference>
<dbReference type="InterPro" id="IPR023631">
    <property type="entry name" value="Amidase_dom"/>
</dbReference>
<evidence type="ECO:0000256" key="5">
    <source>
        <dbReference type="PIRSR" id="PIRSR001221-1"/>
    </source>
</evidence>
<feature type="binding site" evidence="6">
    <location>
        <position position="222"/>
    </location>
    <ligand>
        <name>substrate</name>
    </ligand>
</feature>
<dbReference type="GO" id="GO:0004040">
    <property type="term" value="F:amidase activity"/>
    <property type="evidence" value="ECO:0007669"/>
    <property type="project" value="UniProtKB-EC"/>
</dbReference>
<keyword evidence="4" id="KW-0378">Hydrolase</keyword>
<protein>
    <recommendedName>
        <fullName evidence="3">amidase</fullName>
        <ecNumber evidence="3">3.5.1.4</ecNumber>
    </recommendedName>
</protein>
<proteinExistence type="inferred from homology"/>
<organism evidence="8 9">
    <name type="scientific">Exophiala bonariae</name>
    <dbReference type="NCBI Taxonomy" id="1690606"/>
    <lineage>
        <taxon>Eukaryota</taxon>
        <taxon>Fungi</taxon>
        <taxon>Dikarya</taxon>
        <taxon>Ascomycota</taxon>
        <taxon>Pezizomycotina</taxon>
        <taxon>Eurotiomycetes</taxon>
        <taxon>Chaetothyriomycetidae</taxon>
        <taxon>Chaetothyriales</taxon>
        <taxon>Herpotrichiellaceae</taxon>
        <taxon>Exophiala</taxon>
    </lineage>
</organism>
<dbReference type="InterPro" id="IPR036928">
    <property type="entry name" value="AS_sf"/>
</dbReference>
<feature type="active site" description="Acyl-ester intermediate" evidence="5">
    <location>
        <position position="246"/>
    </location>
</feature>
<dbReference type="PIRSF" id="PIRSF001221">
    <property type="entry name" value="Amidase_fungi"/>
    <property type="match status" value="1"/>
</dbReference>
<name>A0AAV9MUW2_9EURO</name>
<evidence type="ECO:0000313" key="8">
    <source>
        <dbReference type="EMBL" id="KAK5044731.1"/>
    </source>
</evidence>
<comment type="similarity">
    <text evidence="2">Belongs to the amidase family.</text>
</comment>
<feature type="domain" description="Amidase" evidence="7">
    <location>
        <begin position="94"/>
        <end position="542"/>
    </location>
</feature>
<feature type="binding site" evidence="6">
    <location>
        <begin position="243"/>
        <end position="246"/>
    </location>
    <ligand>
        <name>substrate</name>
    </ligand>
</feature>
<dbReference type="EC" id="3.5.1.4" evidence="3"/>
<reference evidence="8 9" key="1">
    <citation type="submission" date="2023-08" db="EMBL/GenBank/DDBJ databases">
        <title>Black Yeasts Isolated from many extreme environments.</title>
        <authorList>
            <person name="Coleine C."/>
            <person name="Stajich J.E."/>
            <person name="Selbmann L."/>
        </authorList>
    </citation>
    <scope>NUCLEOTIDE SEQUENCE [LARGE SCALE GENOMIC DNA]</scope>
    <source>
        <strain evidence="8 9">CCFEE 5792</strain>
    </source>
</reference>
<evidence type="ECO:0000259" key="7">
    <source>
        <dbReference type="Pfam" id="PF01425"/>
    </source>
</evidence>
<dbReference type="PROSITE" id="PS00571">
    <property type="entry name" value="AMIDASES"/>
    <property type="match status" value="1"/>
</dbReference>
<feature type="active site" description="Charge relay system" evidence="5">
    <location>
        <position position="149"/>
    </location>
</feature>
<dbReference type="EMBL" id="JAVRRD010000044">
    <property type="protein sequence ID" value="KAK5044731.1"/>
    <property type="molecule type" value="Genomic_DNA"/>
</dbReference>
<evidence type="ECO:0000256" key="3">
    <source>
        <dbReference type="ARBA" id="ARBA00012922"/>
    </source>
</evidence>
<sequence>MGSRSLPIIVAKPMIQGTAEYEANRLPLFAAISSNIPEEWYLPQELFDNPPKNVSNIPSTCGLLSAEELEITEKHDATSLAEAIAARQYSAVTVIKAFIKRAAIAHQLVRCLTQFFPKDALEQATKLDEHLTTTGKTVGPLHGVPVSIKEHMAIAGQSSSFGELSTTFSDDKDCLMVAILRKAGAVFYCKTNQPQAIMHMDCSSHFGRTLNPYNIYLTCGGSSGGEGALIGMKGSVLGVGSDIGGSIRAPAAYCGIYGYKPTSNMLPMQGMLRGAMPAELNILAATGPMGRSLRDMNLMTRVVIEADPFLVDPKIIPTVWKGLQDPIKRRLKVGIMENDGFIEPQPPVKRALAWARKLLSDPKNSEIIEVKDFQQYKAEDAFRKVSRMFIPDGGAGIIEAIESSGEPVLPLTRALIPDNAKMSNAVEVSDMRFERDTFRTEYVAAWNAQDVDVVIGPCYVGPAPAHDTARYWTYTSFWNFVDHPGLVFPTPIKAELGEKYAEDYKPLSEECKQVKELWDGGDFEGAPVNLQINARKYHDNQLFGALAVLKDVLSLA</sequence>
<dbReference type="InterPro" id="IPR020556">
    <property type="entry name" value="Amidase_CS"/>
</dbReference>
<gene>
    <name evidence="8" type="ORF">LTR84_010505</name>
</gene>